<dbReference type="SUPFAM" id="SSF52266">
    <property type="entry name" value="SGNH hydrolase"/>
    <property type="match status" value="1"/>
</dbReference>
<dbReference type="InterPro" id="IPR036514">
    <property type="entry name" value="SGNH_hydro_sf"/>
</dbReference>
<dbReference type="RefSeq" id="WP_378296249.1">
    <property type="nucleotide sequence ID" value="NZ_JBHUHD010000001.1"/>
</dbReference>
<keyword evidence="2" id="KW-0378">Hydrolase</keyword>
<protein>
    <submittedName>
        <fullName evidence="2">SGNH/GDSL hydrolase family protein</fullName>
    </submittedName>
</protein>
<gene>
    <name evidence="2" type="ORF">ACFSNC_11805</name>
</gene>
<name>A0ABW4YXL4_9HYPH</name>
<sequence>MAKIRRKSFWSDRRVAMKILVIGGSNSVMKPGYLSHTSEWLKKKARVAARLTNLSVGANNCLIGLENLKTSGSLEEFDKIVVEFAINDMSLATPEGFDTWQCAYEGLLRHILQHNARAQVFHLLLGRRSERYRDRTERIRAGMREIVRHYAGARDVRLLDFDLSLRNLLDNDQARISTHYKDEVHYDLEKGAPMLGRYVAKHLTAAPTRLPAPCPAPLHAQAFDRAVLWPVSEMSGDLDRRAFSNSRFARTGSVLQPARPLAVELPGPLICLSFLATADSRPLLLEEEGERPVLLHTAHVELVKTPEKFRIKNFTLDWKRWTAMERKGPRRVVLTALERTDVPRYEAFLVERFNMVPGNGEGGGPYVSNLAYLPPPGDDARDAAIAAAGVPAAAY</sequence>
<proteinExistence type="predicted"/>
<evidence type="ECO:0000313" key="2">
    <source>
        <dbReference type="EMBL" id="MFD2141090.1"/>
    </source>
</evidence>
<keyword evidence="3" id="KW-1185">Reference proteome</keyword>
<dbReference type="Pfam" id="PF13472">
    <property type="entry name" value="Lipase_GDSL_2"/>
    <property type="match status" value="1"/>
</dbReference>
<evidence type="ECO:0000313" key="3">
    <source>
        <dbReference type="Proteomes" id="UP001597299"/>
    </source>
</evidence>
<accession>A0ABW4YXL4</accession>
<evidence type="ECO:0000259" key="1">
    <source>
        <dbReference type="Pfam" id="PF13472"/>
    </source>
</evidence>
<feature type="domain" description="SGNH hydrolase-type esterase" evidence="1">
    <location>
        <begin position="39"/>
        <end position="185"/>
    </location>
</feature>
<dbReference type="CDD" id="cd00229">
    <property type="entry name" value="SGNH_hydrolase"/>
    <property type="match status" value="1"/>
</dbReference>
<dbReference type="Gene3D" id="3.40.50.1110">
    <property type="entry name" value="SGNH hydrolase"/>
    <property type="match status" value="1"/>
</dbReference>
<reference evidence="3" key="1">
    <citation type="journal article" date="2019" name="Int. J. Syst. Evol. Microbiol.">
        <title>The Global Catalogue of Microorganisms (GCM) 10K type strain sequencing project: providing services to taxonomists for standard genome sequencing and annotation.</title>
        <authorList>
            <consortium name="The Broad Institute Genomics Platform"/>
            <consortium name="The Broad Institute Genome Sequencing Center for Infectious Disease"/>
            <person name="Wu L."/>
            <person name="Ma J."/>
        </authorList>
    </citation>
    <scope>NUCLEOTIDE SEQUENCE [LARGE SCALE GENOMIC DNA]</scope>
    <source>
        <strain evidence="3">CCM 7435</strain>
    </source>
</reference>
<comment type="caution">
    <text evidence="2">The sequence shown here is derived from an EMBL/GenBank/DDBJ whole genome shotgun (WGS) entry which is preliminary data.</text>
</comment>
<dbReference type="InterPro" id="IPR013830">
    <property type="entry name" value="SGNH_hydro"/>
</dbReference>
<dbReference type="EMBL" id="JBHUHD010000001">
    <property type="protein sequence ID" value="MFD2141090.1"/>
    <property type="molecule type" value="Genomic_DNA"/>
</dbReference>
<dbReference type="Proteomes" id="UP001597299">
    <property type="component" value="Unassembled WGS sequence"/>
</dbReference>
<organism evidence="2 3">
    <name type="scientific">Ancylobacter oerskovii</name>
    <dbReference type="NCBI Taxonomy" id="459519"/>
    <lineage>
        <taxon>Bacteria</taxon>
        <taxon>Pseudomonadati</taxon>
        <taxon>Pseudomonadota</taxon>
        <taxon>Alphaproteobacteria</taxon>
        <taxon>Hyphomicrobiales</taxon>
        <taxon>Xanthobacteraceae</taxon>
        <taxon>Ancylobacter</taxon>
    </lineage>
</organism>
<dbReference type="GO" id="GO:0016787">
    <property type="term" value="F:hydrolase activity"/>
    <property type="evidence" value="ECO:0007669"/>
    <property type="project" value="UniProtKB-KW"/>
</dbReference>